<gene>
    <name evidence="7" type="ORF">HMPREF9473_02603</name>
</gene>
<name>G5IGH5_9FIRM</name>
<feature type="transmembrane region" description="Helical" evidence="6">
    <location>
        <begin position="158"/>
        <end position="175"/>
    </location>
</feature>
<evidence type="ECO:0008006" key="9">
    <source>
        <dbReference type="Google" id="ProtNLM"/>
    </source>
</evidence>
<dbReference type="GO" id="GO:0015648">
    <property type="term" value="F:lipid-linked peptidoglycan transporter activity"/>
    <property type="evidence" value="ECO:0007669"/>
    <property type="project" value="TreeGrafter"/>
</dbReference>
<evidence type="ECO:0000256" key="1">
    <source>
        <dbReference type="ARBA" id="ARBA00004141"/>
    </source>
</evidence>
<feature type="transmembrane region" description="Helical" evidence="6">
    <location>
        <begin position="45"/>
        <end position="63"/>
    </location>
</feature>
<dbReference type="AlphaFoldDB" id="G5IGH5"/>
<accession>G5IGH5</accession>
<evidence type="ECO:0000256" key="2">
    <source>
        <dbReference type="ARBA" id="ARBA00022692"/>
    </source>
</evidence>
<dbReference type="GO" id="GO:0005886">
    <property type="term" value="C:plasma membrane"/>
    <property type="evidence" value="ECO:0007669"/>
    <property type="project" value="TreeGrafter"/>
</dbReference>
<evidence type="ECO:0000256" key="6">
    <source>
        <dbReference type="SAM" id="Phobius"/>
    </source>
</evidence>
<reference evidence="7 8" key="1">
    <citation type="submission" date="2011-08" db="EMBL/GenBank/DDBJ databases">
        <title>The Genome Sequence of Clostridium hathewayi WAL-18680.</title>
        <authorList>
            <consortium name="The Broad Institute Genome Sequencing Platform"/>
            <person name="Earl A."/>
            <person name="Ward D."/>
            <person name="Feldgarden M."/>
            <person name="Gevers D."/>
            <person name="Finegold S.M."/>
            <person name="Summanen P.H."/>
            <person name="Molitoris D.R."/>
            <person name="Song M."/>
            <person name="Daigneault M."/>
            <person name="Allen-Vercoe E."/>
            <person name="Young S.K."/>
            <person name="Zeng Q."/>
            <person name="Gargeya S."/>
            <person name="Fitzgerald M."/>
            <person name="Haas B."/>
            <person name="Abouelleil A."/>
            <person name="Alvarado L."/>
            <person name="Arachchi H.M."/>
            <person name="Berlin A."/>
            <person name="Brown A."/>
            <person name="Chapman S.B."/>
            <person name="Chen Z."/>
            <person name="Dunbar C."/>
            <person name="Freedman E."/>
            <person name="Gearin G."/>
            <person name="Gellesch M."/>
            <person name="Goldberg J."/>
            <person name="Griggs A."/>
            <person name="Gujja S."/>
            <person name="Heiman D."/>
            <person name="Howarth C."/>
            <person name="Larson L."/>
            <person name="Lui A."/>
            <person name="MacDonald P.J.P."/>
            <person name="Montmayeur A."/>
            <person name="Murphy C."/>
            <person name="Neiman D."/>
            <person name="Pearson M."/>
            <person name="Priest M."/>
            <person name="Roberts A."/>
            <person name="Saif S."/>
            <person name="Shea T."/>
            <person name="Shenoy N."/>
            <person name="Sisk P."/>
            <person name="Stolte C."/>
            <person name="Sykes S."/>
            <person name="Wortman J."/>
            <person name="Nusbaum C."/>
            <person name="Birren B."/>
        </authorList>
    </citation>
    <scope>NUCLEOTIDE SEQUENCE [LARGE SCALE GENOMIC DNA]</scope>
    <source>
        <strain evidence="7 8">WAL-18680</strain>
    </source>
</reference>
<evidence type="ECO:0000256" key="5">
    <source>
        <dbReference type="ARBA" id="ARBA00023136"/>
    </source>
</evidence>
<dbReference type="RefSeq" id="WP_006780582.1">
    <property type="nucleotide sequence ID" value="NZ_CP040506.1"/>
</dbReference>
<feature type="transmembrane region" description="Helical" evidence="6">
    <location>
        <begin position="69"/>
        <end position="88"/>
    </location>
</feature>
<dbReference type="GO" id="GO:0008360">
    <property type="term" value="P:regulation of cell shape"/>
    <property type="evidence" value="ECO:0007669"/>
    <property type="project" value="UniProtKB-KW"/>
</dbReference>
<keyword evidence="2 6" id="KW-0812">Transmembrane</keyword>
<evidence type="ECO:0000256" key="3">
    <source>
        <dbReference type="ARBA" id="ARBA00022960"/>
    </source>
</evidence>
<feature type="transmembrane region" description="Helical" evidence="6">
    <location>
        <begin position="180"/>
        <end position="199"/>
    </location>
</feature>
<keyword evidence="8" id="KW-1185">Reference proteome</keyword>
<feature type="transmembrane region" description="Helical" evidence="6">
    <location>
        <begin position="134"/>
        <end position="152"/>
    </location>
</feature>
<sequence>MVLFDYNFKRYNFRVILYMLALSFIGILAIWSATNQDKAMISKQIVGIVAGILLMVVFSLIDYHKLLPLSPVAYIGCVAILGAVLLFGKSKGIATRWIELPVIGRIQPSEFVKIGLIVFFSWYFQKYQEKINRVPIVAAAALLSAVPILLIIEQPNLSTALVTTVIILAMVFTAGISYKWILGVVAAMVPCGAMFFYLLKQGMIPFIEEYQANRILTWLNPASDAAGYYQQENSIMAIGSGQLFGKGLSTTEIASVKNGNFIIEGQTDFIFAIIGEELGFVGALVVIGLFLILVLECLFMAYRAKDLSGKLLCTGMATLFAFQGFANIAVATGLFPNTGLPLPFVSYGVSSLISLYIGMGFVINVGLQRRLNT</sequence>
<keyword evidence="5 6" id="KW-0472">Membrane</keyword>
<dbReference type="PANTHER" id="PTHR30474">
    <property type="entry name" value="CELL CYCLE PROTEIN"/>
    <property type="match status" value="1"/>
</dbReference>
<comment type="caution">
    <text evidence="7">The sequence shown here is derived from an EMBL/GenBank/DDBJ whole genome shotgun (WGS) entry which is preliminary data.</text>
</comment>
<evidence type="ECO:0000256" key="4">
    <source>
        <dbReference type="ARBA" id="ARBA00022989"/>
    </source>
</evidence>
<feature type="transmembrane region" description="Helical" evidence="6">
    <location>
        <begin position="15"/>
        <end position="33"/>
    </location>
</feature>
<dbReference type="PATRIC" id="fig|742737.3.peg.2614"/>
<dbReference type="GO" id="GO:0051301">
    <property type="term" value="P:cell division"/>
    <property type="evidence" value="ECO:0007669"/>
    <property type="project" value="InterPro"/>
</dbReference>
<organism evidence="7 8">
    <name type="scientific">Hungatella hathewayi WAL-18680</name>
    <dbReference type="NCBI Taxonomy" id="742737"/>
    <lineage>
        <taxon>Bacteria</taxon>
        <taxon>Bacillati</taxon>
        <taxon>Bacillota</taxon>
        <taxon>Clostridia</taxon>
        <taxon>Lachnospirales</taxon>
        <taxon>Lachnospiraceae</taxon>
        <taxon>Hungatella</taxon>
    </lineage>
</organism>
<dbReference type="EMBL" id="ADLN01000058">
    <property type="protein sequence ID" value="EHI59454.1"/>
    <property type="molecule type" value="Genomic_DNA"/>
</dbReference>
<dbReference type="OrthoDB" id="9812661at2"/>
<dbReference type="InterPro" id="IPR001182">
    <property type="entry name" value="FtsW/RodA"/>
</dbReference>
<dbReference type="HOGENOM" id="CLU_029243_2_1_9"/>
<feature type="transmembrane region" description="Helical" evidence="6">
    <location>
        <begin position="278"/>
        <end position="299"/>
    </location>
</feature>
<dbReference type="GO" id="GO:0032153">
    <property type="term" value="C:cell division site"/>
    <property type="evidence" value="ECO:0007669"/>
    <property type="project" value="TreeGrafter"/>
</dbReference>
<keyword evidence="3" id="KW-0133">Cell shape</keyword>
<feature type="transmembrane region" description="Helical" evidence="6">
    <location>
        <begin position="347"/>
        <end position="367"/>
    </location>
</feature>
<dbReference type="Pfam" id="PF01098">
    <property type="entry name" value="FTSW_RODA_SPOVE"/>
    <property type="match status" value="1"/>
</dbReference>
<dbReference type="Proteomes" id="UP000005384">
    <property type="component" value="Unassembled WGS sequence"/>
</dbReference>
<protein>
    <recommendedName>
        <fullName evidence="9">Rod shape-determining protein RodA</fullName>
    </recommendedName>
</protein>
<evidence type="ECO:0000313" key="7">
    <source>
        <dbReference type="EMBL" id="EHI59454.1"/>
    </source>
</evidence>
<evidence type="ECO:0000313" key="8">
    <source>
        <dbReference type="Proteomes" id="UP000005384"/>
    </source>
</evidence>
<comment type="subcellular location">
    <subcellularLocation>
        <location evidence="1">Membrane</location>
        <topology evidence="1">Multi-pass membrane protein</topology>
    </subcellularLocation>
</comment>
<dbReference type="PANTHER" id="PTHR30474:SF1">
    <property type="entry name" value="PEPTIDOGLYCAN GLYCOSYLTRANSFERASE MRDB"/>
    <property type="match status" value="1"/>
</dbReference>
<feature type="transmembrane region" description="Helical" evidence="6">
    <location>
        <begin position="311"/>
        <end position="335"/>
    </location>
</feature>
<keyword evidence="4 6" id="KW-1133">Transmembrane helix</keyword>
<proteinExistence type="predicted"/>